<geneLocation type="plasmid" evidence="1">
    <name>unnamed1</name>
</geneLocation>
<evidence type="ECO:0000313" key="2">
    <source>
        <dbReference type="Proteomes" id="UP000182567"/>
    </source>
</evidence>
<gene>
    <name evidence="1" type="ORF">BLL42_27740</name>
</gene>
<dbReference type="EMBL" id="CP017887">
    <property type="protein sequence ID" value="APC19522.1"/>
    <property type="molecule type" value="Genomic_DNA"/>
</dbReference>
<name>A0A1J0ETP6_9PSED</name>
<sequence length="62" mass="7045">MRCYRRRGFNRDKGSLQCQVFLRMHPNPFMDEVGIEIVGQGDIGNRGVRLCAFGDDLSLEGL</sequence>
<reference evidence="2" key="1">
    <citation type="submission" date="2016-10" db="EMBL/GenBank/DDBJ databases">
        <title>Pseudomonas frederiksbergensis ERGS4:02 complete genome.</title>
        <authorList>
            <person name="Kumar R."/>
            <person name="Acharya V."/>
            <person name="Singh D."/>
        </authorList>
    </citation>
    <scope>NUCLEOTIDE SEQUENCE [LARGE SCALE GENOMIC DNA]</scope>
    <source>
        <strain evidence="2">ERGS4:02</strain>
        <plasmid evidence="2">Plasmid unnamed1</plasmid>
    </source>
</reference>
<evidence type="ECO:0000313" key="1">
    <source>
        <dbReference type="EMBL" id="APC19522.1"/>
    </source>
</evidence>
<accession>A0A1J0ETP6</accession>
<proteinExistence type="predicted"/>
<dbReference type="AlphaFoldDB" id="A0A1J0ETP6"/>
<protein>
    <submittedName>
        <fullName evidence="1">Uncharacterized protein</fullName>
    </submittedName>
</protein>
<keyword evidence="1" id="KW-0614">Plasmid</keyword>
<organism evidence="1 2">
    <name type="scientific">Pseudomonas frederiksbergensis</name>
    <dbReference type="NCBI Taxonomy" id="104087"/>
    <lineage>
        <taxon>Bacteria</taxon>
        <taxon>Pseudomonadati</taxon>
        <taxon>Pseudomonadota</taxon>
        <taxon>Gammaproteobacteria</taxon>
        <taxon>Pseudomonadales</taxon>
        <taxon>Pseudomonadaceae</taxon>
        <taxon>Pseudomonas</taxon>
    </lineage>
</organism>
<dbReference type="Proteomes" id="UP000182567">
    <property type="component" value="Plasmid unnamed1"/>
</dbReference>